<dbReference type="AlphaFoldDB" id="A0A009RMG3"/>
<accession>A0A009RMG3</accession>
<feature type="transmembrane region" description="Helical" evidence="7">
    <location>
        <begin position="20"/>
        <end position="47"/>
    </location>
</feature>
<dbReference type="Proteomes" id="UP000020735">
    <property type="component" value="Unassembled WGS sequence"/>
</dbReference>
<evidence type="ECO:0000313" key="8">
    <source>
        <dbReference type="EMBL" id="EXC41715.1"/>
    </source>
</evidence>
<dbReference type="PANTHER" id="PTHR43141:SF4">
    <property type="entry name" value="CYTOCHROME BD2 SUBUNIT II"/>
    <property type="match status" value="1"/>
</dbReference>
<gene>
    <name evidence="8" type="ORF">J529_4240</name>
</gene>
<dbReference type="RefSeq" id="WP_032069363.1">
    <property type="nucleotide sequence ID" value="NZ_JEXJ01000210.1"/>
</dbReference>
<evidence type="ECO:0000313" key="9">
    <source>
        <dbReference type="Proteomes" id="UP000020735"/>
    </source>
</evidence>
<dbReference type="PATRIC" id="fig|1310630.3.peg.3986"/>
<evidence type="ECO:0000256" key="4">
    <source>
        <dbReference type="ARBA" id="ARBA00022692"/>
    </source>
</evidence>
<protein>
    <submittedName>
        <fullName evidence="8">Cytochrome oxidase subunit II family protein</fullName>
    </submittedName>
</protein>
<evidence type="ECO:0000256" key="2">
    <source>
        <dbReference type="ARBA" id="ARBA00007543"/>
    </source>
</evidence>
<dbReference type="Pfam" id="PF02322">
    <property type="entry name" value="Cyt_bd_oxida_II"/>
    <property type="match status" value="1"/>
</dbReference>
<keyword evidence="5 7" id="KW-1133">Transmembrane helix</keyword>
<name>A0A009RMG3_ACIBA</name>
<dbReference type="PANTHER" id="PTHR43141">
    <property type="entry name" value="CYTOCHROME BD2 SUBUNIT II"/>
    <property type="match status" value="1"/>
</dbReference>
<feature type="transmembrane region" description="Helical" evidence="7">
    <location>
        <begin position="125"/>
        <end position="145"/>
    </location>
</feature>
<dbReference type="EMBL" id="JEXJ01000210">
    <property type="protein sequence ID" value="EXC41715.1"/>
    <property type="molecule type" value="Genomic_DNA"/>
</dbReference>
<dbReference type="GO" id="GO:0019646">
    <property type="term" value="P:aerobic electron transport chain"/>
    <property type="evidence" value="ECO:0007669"/>
    <property type="project" value="TreeGrafter"/>
</dbReference>
<organism evidence="8 9">
    <name type="scientific">Acinetobacter baumannii 99063</name>
    <dbReference type="NCBI Taxonomy" id="1310630"/>
    <lineage>
        <taxon>Bacteria</taxon>
        <taxon>Pseudomonadati</taxon>
        <taxon>Pseudomonadota</taxon>
        <taxon>Gammaproteobacteria</taxon>
        <taxon>Moraxellales</taxon>
        <taxon>Moraxellaceae</taxon>
        <taxon>Acinetobacter</taxon>
        <taxon>Acinetobacter calcoaceticus/baumannii complex</taxon>
    </lineage>
</organism>
<evidence type="ECO:0000256" key="5">
    <source>
        <dbReference type="ARBA" id="ARBA00022989"/>
    </source>
</evidence>
<feature type="transmembrane region" description="Helical" evidence="7">
    <location>
        <begin position="59"/>
        <end position="80"/>
    </location>
</feature>
<dbReference type="GO" id="GO:0070069">
    <property type="term" value="C:cytochrome complex"/>
    <property type="evidence" value="ECO:0007669"/>
    <property type="project" value="TreeGrafter"/>
</dbReference>
<keyword evidence="6 7" id="KW-0472">Membrane</keyword>
<reference evidence="8 9" key="1">
    <citation type="submission" date="2014-02" db="EMBL/GenBank/DDBJ databases">
        <title>Comparative genomics and transcriptomics to identify genetic mechanisms underlying the emergence of carbapenem resistant Acinetobacter baumannii (CRAb).</title>
        <authorList>
            <person name="Harris A.D."/>
            <person name="Johnson K.J."/>
            <person name="George J."/>
            <person name="Shefchek K."/>
            <person name="Daugherty S.C."/>
            <person name="Parankush S."/>
            <person name="Sadzewicz L."/>
            <person name="Tallon L."/>
            <person name="Sengamalay N."/>
            <person name="Hazen T.H."/>
            <person name="Rasko D.A."/>
        </authorList>
    </citation>
    <scope>NUCLEOTIDE SEQUENCE [LARGE SCALE GENOMIC DNA]</scope>
    <source>
        <strain evidence="8 9">99063</strain>
    </source>
</reference>
<sequence>AYIQGIKTENGIFAGGPFDWLTAFSIFTGIGVVAMYATLGCGWLILKTEKGLQQRMYELMPKLIIALLIIFGAVSLYTPLTHPEIADRWFSLPNLFYFSPVPILVLLFVSLILSACKKQQDHKPFIYTLALVFLAFTGFVISLWPNIIPPSVTIWQAAAPHSSQMFALVGALILIPIIITYTIVSYWVFRDKVRVGDEGYH</sequence>
<comment type="caution">
    <text evidence="8">The sequence shown here is derived from an EMBL/GenBank/DDBJ whole genome shotgun (WGS) entry which is preliminary data.</text>
</comment>
<evidence type="ECO:0000256" key="6">
    <source>
        <dbReference type="ARBA" id="ARBA00023136"/>
    </source>
</evidence>
<dbReference type="GO" id="GO:0005886">
    <property type="term" value="C:plasma membrane"/>
    <property type="evidence" value="ECO:0007669"/>
    <property type="project" value="UniProtKB-SubCell"/>
</dbReference>
<proteinExistence type="inferred from homology"/>
<keyword evidence="3" id="KW-1003">Cell membrane</keyword>
<feature type="transmembrane region" description="Helical" evidence="7">
    <location>
        <begin position="95"/>
        <end position="113"/>
    </location>
</feature>
<dbReference type="InterPro" id="IPR003317">
    <property type="entry name" value="Cyt-d_oxidase_su2"/>
</dbReference>
<evidence type="ECO:0000256" key="7">
    <source>
        <dbReference type="SAM" id="Phobius"/>
    </source>
</evidence>
<dbReference type="GO" id="GO:0009055">
    <property type="term" value="F:electron transfer activity"/>
    <property type="evidence" value="ECO:0007669"/>
    <property type="project" value="TreeGrafter"/>
</dbReference>
<feature type="non-terminal residue" evidence="8">
    <location>
        <position position="1"/>
    </location>
</feature>
<comment type="similarity">
    <text evidence="2">Belongs to the cytochrome ubiquinol oxidase subunit 2 family.</text>
</comment>
<keyword evidence="4 7" id="KW-0812">Transmembrane</keyword>
<dbReference type="GO" id="GO:0016682">
    <property type="term" value="F:oxidoreductase activity, acting on diphenols and related substances as donors, oxygen as acceptor"/>
    <property type="evidence" value="ECO:0007669"/>
    <property type="project" value="TreeGrafter"/>
</dbReference>
<evidence type="ECO:0000256" key="3">
    <source>
        <dbReference type="ARBA" id="ARBA00022475"/>
    </source>
</evidence>
<comment type="subcellular location">
    <subcellularLocation>
        <location evidence="1">Cell membrane</location>
        <topology evidence="1">Multi-pass membrane protein</topology>
    </subcellularLocation>
</comment>
<evidence type="ECO:0000256" key="1">
    <source>
        <dbReference type="ARBA" id="ARBA00004651"/>
    </source>
</evidence>
<feature type="transmembrane region" description="Helical" evidence="7">
    <location>
        <begin position="165"/>
        <end position="189"/>
    </location>
</feature>